<accession>A0A250KXA9</accession>
<name>A0A250KXA9_9GAMM</name>
<dbReference type="KEGG" id="mmai:sS8_4226"/>
<reference evidence="1 2" key="1">
    <citation type="submission" date="2016-12" db="EMBL/GenBank/DDBJ databases">
        <title>Genome sequencing of Methylocaldum marinum.</title>
        <authorList>
            <person name="Takeuchi M."/>
            <person name="Kamagata Y."/>
            <person name="Hiraoka S."/>
            <person name="Oshima K."/>
            <person name="Hattori M."/>
            <person name="Iwasaki W."/>
        </authorList>
    </citation>
    <scope>NUCLEOTIDE SEQUENCE [LARGE SCALE GENOMIC DNA]</scope>
    <source>
        <strain evidence="1 2">S8</strain>
    </source>
</reference>
<dbReference type="AlphaFoldDB" id="A0A250KXA9"/>
<gene>
    <name evidence="1" type="ORF">sS8_4226</name>
</gene>
<dbReference type="OrthoDB" id="7063947at2"/>
<evidence type="ECO:0000313" key="1">
    <source>
        <dbReference type="EMBL" id="BBA36156.1"/>
    </source>
</evidence>
<dbReference type="EMBL" id="AP017928">
    <property type="protein sequence ID" value="BBA36156.1"/>
    <property type="molecule type" value="Genomic_DNA"/>
</dbReference>
<sequence length="254" mass="28840">MLNLNLRPADKDAIERFMENASEEDISAFEEMLNHASNDPRWVRYFRAAYNQPITWWMGIIQIQMVLGWWGREHQVRAQIRQSLISKALATALDETNREKTAETSWRFLKIAVRQPEFYGRLHGGIFTNYATTGGRYGSSRLPFWKVMAPAAVTNFIIAGFGAVVGISSHGIRSPEDLISAILFGEVKHLDKHSIPLPPGWENELEQSGSGAAVWSQLNTMKKLNRIAPQPVPVETFCRNSQNREFAFCKPYQG</sequence>
<keyword evidence="2" id="KW-1185">Reference proteome</keyword>
<organism evidence="1 2">
    <name type="scientific">Methylocaldum marinum</name>
    <dbReference type="NCBI Taxonomy" id="1432792"/>
    <lineage>
        <taxon>Bacteria</taxon>
        <taxon>Pseudomonadati</taxon>
        <taxon>Pseudomonadota</taxon>
        <taxon>Gammaproteobacteria</taxon>
        <taxon>Methylococcales</taxon>
        <taxon>Methylococcaceae</taxon>
        <taxon>Methylocaldum</taxon>
    </lineage>
</organism>
<dbReference type="RefSeq" id="WP_119631382.1">
    <property type="nucleotide sequence ID" value="NZ_AP017928.1"/>
</dbReference>
<proteinExistence type="predicted"/>
<evidence type="ECO:0000313" key="2">
    <source>
        <dbReference type="Proteomes" id="UP000266313"/>
    </source>
</evidence>
<protein>
    <submittedName>
        <fullName evidence="1">Uncharacterized protein</fullName>
    </submittedName>
</protein>
<dbReference type="Proteomes" id="UP000266313">
    <property type="component" value="Chromosome"/>
</dbReference>